<dbReference type="Pfam" id="PF22758">
    <property type="entry name" value="Phage_cement"/>
    <property type="match status" value="1"/>
</dbReference>
<proteinExistence type="predicted"/>
<reference evidence="1 2" key="1">
    <citation type="submission" date="2019-04" db="EMBL/GenBank/DDBJ databases">
        <authorList>
            <person name="Wang X."/>
        </authorList>
    </citation>
    <scope>NUCLEOTIDE SEQUENCE [LARGE SCALE GENOMIC DNA]</scope>
</reference>
<keyword evidence="2" id="KW-1185">Reference proteome</keyword>
<sequence length="162" mass="17134">MAIPAYYQKNMARALPGQVADTSAYNIDGACVLNTEGGKSIFVGVAVKHGGVDAMGNKIIKPITSAGDHAYGVAIRSHFQTTGENGRMVYEDGGGINVITEGRVWMISKDAVAPQYDTPVKIESATGFADTAGGDIETDWIATGDFTKFQDLNLIEVKLFGA</sequence>
<dbReference type="InterPro" id="IPR054438">
    <property type="entry name" value="Struct_cement_gp24/gp6"/>
</dbReference>
<protein>
    <submittedName>
        <fullName evidence="1">Putative zonula occludens toxin</fullName>
    </submittedName>
</protein>
<gene>
    <name evidence="1" type="ORF">vBEcoSW011D_4</name>
</gene>
<dbReference type="Proteomes" id="UP000306677">
    <property type="component" value="Segment"/>
</dbReference>
<evidence type="ECO:0000313" key="1">
    <source>
        <dbReference type="EMBL" id="QCW18453.1"/>
    </source>
</evidence>
<accession>A0A4Y5NT32</accession>
<name>A0A4Y5NT32_9CAUD</name>
<dbReference type="EMBL" id="MK778457">
    <property type="protein sequence ID" value="QCW18453.1"/>
    <property type="molecule type" value="Genomic_DNA"/>
</dbReference>
<organism evidence="1 2">
    <name type="scientific">Escherichia phage vB_EcoS_W011D</name>
    <dbReference type="NCBI Taxonomy" id="2575323"/>
    <lineage>
        <taxon>Viruses</taxon>
        <taxon>Duplodnaviria</taxon>
        <taxon>Heunggongvirae</taxon>
        <taxon>Uroviricota</taxon>
        <taxon>Caudoviricetes</taxon>
        <taxon>Drexlerviridae</taxon>
        <taxon>Tempevirinae</taxon>
        <taxon>Changchunvirus</taxon>
        <taxon>Changchunvirus W011D</taxon>
    </lineage>
</organism>
<evidence type="ECO:0000313" key="2">
    <source>
        <dbReference type="Proteomes" id="UP000306677"/>
    </source>
</evidence>